<evidence type="ECO:0000256" key="8">
    <source>
        <dbReference type="ARBA" id="ARBA00023136"/>
    </source>
</evidence>
<evidence type="ECO:0000256" key="3">
    <source>
        <dbReference type="ARBA" id="ARBA00022448"/>
    </source>
</evidence>
<feature type="transmembrane region" description="Helical" evidence="9">
    <location>
        <begin position="233"/>
        <end position="256"/>
    </location>
</feature>
<organism evidence="10 11">
    <name type="scientific">Exiguobacterium aurantiacum</name>
    <dbReference type="NCBI Taxonomy" id="33987"/>
    <lineage>
        <taxon>Bacteria</taxon>
        <taxon>Bacillati</taxon>
        <taxon>Bacillota</taxon>
        <taxon>Bacilli</taxon>
        <taxon>Bacillales</taxon>
        <taxon>Bacillales Family XII. Incertae Sedis</taxon>
        <taxon>Exiguobacterium</taxon>
    </lineage>
</organism>
<evidence type="ECO:0000256" key="2">
    <source>
        <dbReference type="ARBA" id="ARBA00008220"/>
    </source>
</evidence>
<dbReference type="Pfam" id="PF13520">
    <property type="entry name" value="AA_permease_2"/>
    <property type="match status" value="1"/>
</dbReference>
<feature type="transmembrane region" description="Helical" evidence="9">
    <location>
        <begin position="411"/>
        <end position="429"/>
    </location>
</feature>
<feature type="transmembrane region" description="Helical" evidence="9">
    <location>
        <begin position="126"/>
        <end position="144"/>
    </location>
</feature>
<keyword evidence="4" id="KW-1003">Cell membrane</keyword>
<dbReference type="InterPro" id="IPR002293">
    <property type="entry name" value="AA/rel_permease1"/>
</dbReference>
<keyword evidence="5 9" id="KW-0812">Transmembrane</keyword>
<comment type="similarity">
    <text evidence="2">Belongs to the amino acid-polyamine-organocation (APC) superfamily. Basic amino acid/polyamine antiporter (APA) (TC 2.A.3.2) family.</text>
</comment>
<reference evidence="10 11" key="1">
    <citation type="submission" date="2018-06" db="EMBL/GenBank/DDBJ databases">
        <authorList>
            <consortium name="Pathogen Informatics"/>
            <person name="Doyle S."/>
        </authorList>
    </citation>
    <scope>NUCLEOTIDE SEQUENCE [LARGE SCALE GENOMIC DNA]</scope>
    <source>
        <strain evidence="10 11">NCTC13163</strain>
    </source>
</reference>
<name>A0A377FWE6_9BACL</name>
<dbReference type="NCBIfam" id="TIGR00905">
    <property type="entry name" value="2A0302"/>
    <property type="match status" value="1"/>
</dbReference>
<dbReference type="PIRSF" id="PIRSF006060">
    <property type="entry name" value="AA_transporter"/>
    <property type="match status" value="1"/>
</dbReference>
<evidence type="ECO:0000256" key="7">
    <source>
        <dbReference type="ARBA" id="ARBA00022989"/>
    </source>
</evidence>
<dbReference type="GO" id="GO:0005886">
    <property type="term" value="C:plasma membrane"/>
    <property type="evidence" value="ECO:0007669"/>
    <property type="project" value="UniProtKB-SubCell"/>
</dbReference>
<dbReference type="GO" id="GO:0022857">
    <property type="term" value="F:transmembrane transporter activity"/>
    <property type="evidence" value="ECO:0007669"/>
    <property type="project" value="InterPro"/>
</dbReference>
<dbReference type="Proteomes" id="UP000254060">
    <property type="component" value="Unassembled WGS sequence"/>
</dbReference>
<feature type="transmembrane region" description="Helical" evidence="9">
    <location>
        <begin position="331"/>
        <end position="350"/>
    </location>
</feature>
<keyword evidence="8 9" id="KW-0472">Membrane</keyword>
<evidence type="ECO:0000256" key="5">
    <source>
        <dbReference type="ARBA" id="ARBA00022692"/>
    </source>
</evidence>
<feature type="transmembrane region" description="Helical" evidence="9">
    <location>
        <begin position="196"/>
        <end position="221"/>
    </location>
</feature>
<proteinExistence type="inferred from homology"/>
<dbReference type="InterPro" id="IPR004754">
    <property type="entry name" value="Amino_acid_antiprt"/>
</dbReference>
<evidence type="ECO:0000256" key="1">
    <source>
        <dbReference type="ARBA" id="ARBA00004651"/>
    </source>
</evidence>
<evidence type="ECO:0000256" key="4">
    <source>
        <dbReference type="ARBA" id="ARBA00022475"/>
    </source>
</evidence>
<evidence type="ECO:0000313" key="10">
    <source>
        <dbReference type="EMBL" id="STO09131.1"/>
    </source>
</evidence>
<feature type="transmembrane region" description="Helical" evidence="9">
    <location>
        <begin position="441"/>
        <end position="461"/>
    </location>
</feature>
<keyword evidence="6" id="KW-0029">Amino-acid transport</keyword>
<feature type="transmembrane region" description="Helical" evidence="9">
    <location>
        <begin position="44"/>
        <end position="64"/>
    </location>
</feature>
<keyword evidence="7 9" id="KW-1133">Transmembrane helix</keyword>
<comment type="subcellular location">
    <subcellularLocation>
        <location evidence="1">Cell membrane</location>
        <topology evidence="1">Multi-pass membrane protein</topology>
    </subcellularLocation>
</comment>
<accession>A0A377FWE6</accession>
<evidence type="ECO:0000313" key="11">
    <source>
        <dbReference type="Proteomes" id="UP000254060"/>
    </source>
</evidence>
<keyword evidence="3" id="KW-0813">Transport</keyword>
<dbReference type="PANTHER" id="PTHR42770:SF4">
    <property type="entry name" value="ARGININE_ORNITHINE ANTIPORTER-RELATED"/>
    <property type="match status" value="1"/>
</dbReference>
<feature type="transmembrane region" description="Helical" evidence="9">
    <location>
        <begin position="356"/>
        <end position="377"/>
    </location>
</feature>
<dbReference type="InterPro" id="IPR050367">
    <property type="entry name" value="APC_superfamily"/>
</dbReference>
<dbReference type="EMBL" id="UGGP01000001">
    <property type="protein sequence ID" value="STO09131.1"/>
    <property type="molecule type" value="Genomic_DNA"/>
</dbReference>
<dbReference type="STRING" id="1397694.GCA_000702585_03015"/>
<dbReference type="Gene3D" id="1.20.1740.10">
    <property type="entry name" value="Amino acid/polyamine transporter I"/>
    <property type="match status" value="1"/>
</dbReference>
<dbReference type="AlphaFoldDB" id="A0A377FWE6"/>
<feature type="transmembrane region" description="Helical" evidence="9">
    <location>
        <begin position="98"/>
        <end position="120"/>
    </location>
</feature>
<sequence length="467" mass="50774">MKSEAAGIGFFGLAAMVVGTMIGGGAFNLPGAMAQGAGVGSVLIGWGITGVGMIMLAFVFQYLADSRPELEGGIYAYAKEGFGTFVGFNSGWGYWMSAWIGTVANITLIFSTLSYFFPIFSAEHRTFRLLMSALLIWGLFWLISRGMKEAALLNIVTTIAKLVPIFLFIILILFAFRIETFQIDFWGEDGFDWSHVFPQVKSTMLVTLWAFVGIEGAVVLSSRARNKRDVGRATVIGLVGTLLIYMMISIFSFGVMTQAQLAALPEPSMAYVLEAVVGPVGATLINIGLLVSLAGALLGWTILATEISYVASRDGVFPRLFNRLNENETPVNALFVTQAFTQVVTVIALFSEQTYLVLSSIAGIAALVPYFFSALFGLKEARRTNSRRMLVVSSIASMYAGWLLYASGLEYMLIAMILYAPGIFVFMLAEREQGRPFLSRLQYAIAVLILLAATYGVYGLVTASITL</sequence>
<evidence type="ECO:0000256" key="6">
    <source>
        <dbReference type="ARBA" id="ARBA00022970"/>
    </source>
</evidence>
<feature type="transmembrane region" description="Helical" evidence="9">
    <location>
        <begin position="276"/>
        <end position="303"/>
    </location>
</feature>
<gene>
    <name evidence="10" type="primary">arcD_2</name>
    <name evidence="10" type="ORF">NCTC13163_02530</name>
</gene>
<evidence type="ECO:0000256" key="9">
    <source>
        <dbReference type="SAM" id="Phobius"/>
    </source>
</evidence>
<feature type="transmembrane region" description="Helical" evidence="9">
    <location>
        <begin position="389"/>
        <end position="405"/>
    </location>
</feature>
<dbReference type="PANTHER" id="PTHR42770">
    <property type="entry name" value="AMINO ACID TRANSPORTER-RELATED"/>
    <property type="match status" value="1"/>
</dbReference>
<dbReference type="GO" id="GO:0006865">
    <property type="term" value="P:amino acid transport"/>
    <property type="evidence" value="ECO:0007669"/>
    <property type="project" value="UniProtKB-KW"/>
</dbReference>
<protein>
    <submittedName>
        <fullName evidence="10">Arginine/ornithine antiporter</fullName>
    </submittedName>
</protein>
<feature type="transmembrane region" description="Helical" evidence="9">
    <location>
        <begin position="151"/>
        <end position="176"/>
    </location>
</feature>
<dbReference type="RefSeq" id="WP_029336022.1">
    <property type="nucleotide sequence ID" value="NZ_UGGP01000001.1"/>
</dbReference>
<dbReference type="OrthoDB" id="9762947at2"/>